<dbReference type="Proteomes" id="UP000277212">
    <property type="component" value="Unassembled WGS sequence"/>
</dbReference>
<organism evidence="2 3">
    <name type="scientific">Fusarium kuroshium</name>
    <dbReference type="NCBI Taxonomy" id="2010991"/>
    <lineage>
        <taxon>Eukaryota</taxon>
        <taxon>Fungi</taxon>
        <taxon>Dikarya</taxon>
        <taxon>Ascomycota</taxon>
        <taxon>Pezizomycotina</taxon>
        <taxon>Sordariomycetes</taxon>
        <taxon>Hypocreomycetidae</taxon>
        <taxon>Hypocreales</taxon>
        <taxon>Nectriaceae</taxon>
        <taxon>Fusarium</taxon>
        <taxon>Fusarium solani species complex</taxon>
    </lineage>
</organism>
<gene>
    <name evidence="2" type="ORF">CDV36_016462</name>
</gene>
<name>A0A3M2QNH7_9HYPO</name>
<proteinExistence type="predicted"/>
<evidence type="ECO:0000313" key="3">
    <source>
        <dbReference type="Proteomes" id="UP000277212"/>
    </source>
</evidence>
<dbReference type="AlphaFoldDB" id="A0A3M2QNH7"/>
<sequence length="88" mass="10361">MGNRFVYPDASCTRFTRRVWNMDIWKKKMIAMVILIPYARWTSATSRLERENNTSPPPNAPQPNLKLKPAARRRNLPKYPTHYSITID</sequence>
<comment type="caution">
    <text evidence="2">The sequence shown here is derived from an EMBL/GenBank/DDBJ whole genome shotgun (WGS) entry which is preliminary data.</text>
</comment>
<feature type="region of interest" description="Disordered" evidence="1">
    <location>
        <begin position="46"/>
        <end position="88"/>
    </location>
</feature>
<keyword evidence="3" id="KW-1185">Reference proteome</keyword>
<protein>
    <submittedName>
        <fullName evidence="2">Uncharacterized protein</fullName>
    </submittedName>
</protein>
<accession>A0A3M2QNH7</accession>
<dbReference type="EMBL" id="NKUJ01001030">
    <property type="protein sequence ID" value="RMI94558.1"/>
    <property type="molecule type" value="Genomic_DNA"/>
</dbReference>
<evidence type="ECO:0000256" key="1">
    <source>
        <dbReference type="SAM" id="MobiDB-lite"/>
    </source>
</evidence>
<evidence type="ECO:0000313" key="2">
    <source>
        <dbReference type="EMBL" id="RMI94558.1"/>
    </source>
</evidence>
<reference evidence="2 3" key="1">
    <citation type="submission" date="2017-06" db="EMBL/GenBank/DDBJ databases">
        <title>Comparative genomic analysis of Ambrosia Fusariam Clade fungi.</title>
        <authorList>
            <person name="Stajich J.E."/>
            <person name="Carrillo J."/>
            <person name="Kijimoto T."/>
            <person name="Eskalen A."/>
            <person name="O'Donnell K."/>
            <person name="Kasson M."/>
        </authorList>
    </citation>
    <scope>NUCLEOTIDE SEQUENCE [LARGE SCALE GENOMIC DNA]</scope>
    <source>
        <strain evidence="2">UCR3666</strain>
    </source>
</reference>